<protein>
    <submittedName>
        <fullName evidence="2">Uncharacterized protein</fullName>
    </submittedName>
</protein>
<feature type="region of interest" description="Disordered" evidence="1">
    <location>
        <begin position="62"/>
        <end position="84"/>
    </location>
</feature>
<organism evidence="2 3">
    <name type="scientific">Idiomarina xiamenensis 10-D-4</name>
    <dbReference type="NCBI Taxonomy" id="740709"/>
    <lineage>
        <taxon>Bacteria</taxon>
        <taxon>Pseudomonadati</taxon>
        <taxon>Pseudomonadota</taxon>
        <taxon>Gammaproteobacteria</taxon>
        <taxon>Alteromonadales</taxon>
        <taxon>Idiomarinaceae</taxon>
        <taxon>Idiomarina</taxon>
    </lineage>
</organism>
<dbReference type="PATRIC" id="fig|740709.3.peg.1018"/>
<evidence type="ECO:0000256" key="1">
    <source>
        <dbReference type="SAM" id="MobiDB-lite"/>
    </source>
</evidence>
<comment type="caution">
    <text evidence="2">The sequence shown here is derived from an EMBL/GenBank/DDBJ whole genome shotgun (WGS) entry which is preliminary data.</text>
</comment>
<reference evidence="2 3" key="1">
    <citation type="journal article" date="2012" name="J. Bacteriol.">
        <title>Genome Sequence of Idiomarina xiamenensis Type Strain 10-D-4.</title>
        <authorList>
            <person name="Lai Q."/>
            <person name="Wang L."/>
            <person name="Wang W."/>
            <person name="Shao Z."/>
        </authorList>
    </citation>
    <scope>NUCLEOTIDE SEQUENCE [LARGE SCALE GENOMIC DNA]</scope>
    <source>
        <strain evidence="2 3">10-D-4</strain>
    </source>
</reference>
<dbReference type="STRING" id="740709.A10D4_05017"/>
<evidence type="ECO:0000313" key="2">
    <source>
        <dbReference type="EMBL" id="EKE84401.1"/>
    </source>
</evidence>
<proteinExistence type="predicted"/>
<gene>
    <name evidence="2" type="ORF">A10D4_05017</name>
</gene>
<dbReference type="RefSeq" id="WP_008488125.1">
    <property type="nucleotide sequence ID" value="NZ_AMRG01000005.1"/>
</dbReference>
<dbReference type="Proteomes" id="UP000014115">
    <property type="component" value="Unassembled WGS sequence"/>
</dbReference>
<evidence type="ECO:0000313" key="3">
    <source>
        <dbReference type="Proteomes" id="UP000014115"/>
    </source>
</evidence>
<accession>K2JLM7</accession>
<dbReference type="AlphaFoldDB" id="K2JLM7"/>
<keyword evidence="3" id="KW-1185">Reference proteome</keyword>
<sequence length="84" mass="9061">MSVSIANIVAQDQQAATDQMQQFEAFIADSKALKGALQQQQQDADKRYQQLQILVDSLQTPASANGLQPPITPTIMPPCSTKGC</sequence>
<dbReference type="EMBL" id="AMRG01000005">
    <property type="protein sequence ID" value="EKE84401.1"/>
    <property type="molecule type" value="Genomic_DNA"/>
</dbReference>
<name>K2JLM7_9GAMM</name>